<gene>
    <name evidence="4" type="ORF">A3A64_03235</name>
</gene>
<dbReference type="SUPFAM" id="SSF51735">
    <property type="entry name" value="NAD(P)-binding Rossmann-fold domains"/>
    <property type="match status" value="1"/>
</dbReference>
<dbReference type="InterPro" id="IPR029903">
    <property type="entry name" value="RmlD-like-bd"/>
</dbReference>
<evidence type="ECO:0000259" key="3">
    <source>
        <dbReference type="Pfam" id="PF04321"/>
    </source>
</evidence>
<dbReference type="AlphaFoldDB" id="A0A1F6ATC1"/>
<dbReference type="Gene3D" id="3.40.50.720">
    <property type="entry name" value="NAD(P)-binding Rossmann-like Domain"/>
    <property type="match status" value="1"/>
</dbReference>
<dbReference type="EMBL" id="MFJY01000037">
    <property type="protein sequence ID" value="OGG27742.1"/>
    <property type="molecule type" value="Genomic_DNA"/>
</dbReference>
<proteinExistence type="inferred from homology"/>
<dbReference type="InterPro" id="IPR005913">
    <property type="entry name" value="dTDP_dehydrorham_reduct"/>
</dbReference>
<dbReference type="CDD" id="cd05254">
    <property type="entry name" value="dTDP_HR_like_SDR_e"/>
    <property type="match status" value="1"/>
</dbReference>
<evidence type="ECO:0000313" key="4">
    <source>
        <dbReference type="EMBL" id="OGG27742.1"/>
    </source>
</evidence>
<name>A0A1F6ATC1_9BACT</name>
<comment type="caution">
    <text evidence="4">The sequence shown here is derived from an EMBL/GenBank/DDBJ whole genome shotgun (WGS) entry which is preliminary data.</text>
</comment>
<evidence type="ECO:0000313" key="5">
    <source>
        <dbReference type="Proteomes" id="UP000178305"/>
    </source>
</evidence>
<protein>
    <recommendedName>
        <fullName evidence="2">dTDP-4-dehydrorhamnose reductase</fullName>
        <ecNumber evidence="2">1.1.1.133</ecNumber>
    </recommendedName>
</protein>
<accession>A0A1F6ATC1</accession>
<comment type="similarity">
    <text evidence="1 2">Belongs to the dTDP-4-dehydrorhamnose reductase family.</text>
</comment>
<keyword evidence="2" id="KW-0560">Oxidoreductase</keyword>
<dbReference type="Pfam" id="PF04321">
    <property type="entry name" value="RmlD_sub_bind"/>
    <property type="match status" value="1"/>
</dbReference>
<evidence type="ECO:0000256" key="2">
    <source>
        <dbReference type="RuleBase" id="RU364082"/>
    </source>
</evidence>
<dbReference type="Proteomes" id="UP000178305">
    <property type="component" value="Unassembled WGS sequence"/>
</dbReference>
<reference evidence="4 5" key="1">
    <citation type="journal article" date="2016" name="Nat. Commun.">
        <title>Thousands of microbial genomes shed light on interconnected biogeochemical processes in an aquifer system.</title>
        <authorList>
            <person name="Anantharaman K."/>
            <person name="Brown C.T."/>
            <person name="Hug L.A."/>
            <person name="Sharon I."/>
            <person name="Castelle C.J."/>
            <person name="Probst A.J."/>
            <person name="Thomas B.C."/>
            <person name="Singh A."/>
            <person name="Wilkins M.J."/>
            <person name="Karaoz U."/>
            <person name="Brodie E.L."/>
            <person name="Williams K.H."/>
            <person name="Hubbard S.S."/>
            <person name="Banfield J.F."/>
        </authorList>
    </citation>
    <scope>NUCLEOTIDE SEQUENCE [LARGE SCALE GENOMIC DNA]</scope>
</reference>
<comment type="function">
    <text evidence="2">Catalyzes the reduction of dTDP-6-deoxy-L-lyxo-4-hexulose to yield dTDP-L-rhamnose.</text>
</comment>
<dbReference type="UniPathway" id="UPA00124"/>
<dbReference type="EC" id="1.1.1.133" evidence="2"/>
<dbReference type="GO" id="GO:0008831">
    <property type="term" value="F:dTDP-4-dehydrorhamnose reductase activity"/>
    <property type="evidence" value="ECO:0007669"/>
    <property type="project" value="UniProtKB-EC"/>
</dbReference>
<comment type="pathway">
    <text evidence="2">Carbohydrate biosynthesis; dTDP-L-rhamnose biosynthesis.</text>
</comment>
<dbReference type="PANTHER" id="PTHR10491:SF4">
    <property type="entry name" value="METHIONINE ADENOSYLTRANSFERASE 2 SUBUNIT BETA"/>
    <property type="match status" value="1"/>
</dbReference>
<organism evidence="4 5">
    <name type="scientific">Candidatus Gottesmanbacteria bacterium RIFCSPLOWO2_01_FULL_48_11</name>
    <dbReference type="NCBI Taxonomy" id="1798395"/>
    <lineage>
        <taxon>Bacteria</taxon>
        <taxon>Candidatus Gottesmaniibacteriota</taxon>
    </lineage>
</organism>
<dbReference type="GO" id="GO:0019305">
    <property type="term" value="P:dTDP-rhamnose biosynthetic process"/>
    <property type="evidence" value="ECO:0007669"/>
    <property type="project" value="UniProtKB-UniPathway"/>
</dbReference>
<dbReference type="PANTHER" id="PTHR10491">
    <property type="entry name" value="DTDP-4-DEHYDRORHAMNOSE REDUCTASE"/>
    <property type="match status" value="1"/>
</dbReference>
<keyword evidence="2" id="KW-0521">NADP</keyword>
<evidence type="ECO:0000256" key="1">
    <source>
        <dbReference type="ARBA" id="ARBA00010944"/>
    </source>
</evidence>
<feature type="domain" description="RmlD-like substrate binding" evidence="3">
    <location>
        <begin position="1"/>
        <end position="283"/>
    </location>
</feature>
<sequence length="286" mass="31583">MNILGTGLSGLVGSRVVELLSPMHSFEDLSLDTGVDITKKDVVVPRIEKSSAQWLLHFAAKTDVDGAEREREQGVQGSSWVVNVQATEYIVEACRRSNKRLLYISTDYVFDGTKEFYTEEDTPNPQGWYAVTKHEGEKRVAQLGDKSLIIRIANPYRAHFAAKPDFVAKIRKKLEQGEPLTSPSDQLFVPTFIDDIAKAIEKLITANTSGIYHVVGGDALSPYDATRKIARAYGLDESLVSATAFSTYFAGKAPRPLHAVVKNDKITKFGVPMATFDEGLAEIKKQ</sequence>
<dbReference type="InterPro" id="IPR036291">
    <property type="entry name" value="NAD(P)-bd_dom_sf"/>
</dbReference>